<dbReference type="AlphaFoldDB" id="A0ABC9PXQ7"/>
<keyword evidence="7" id="KW-0028">Amino-acid biosynthesis</keyword>
<dbReference type="GO" id="GO:0170033">
    <property type="term" value="P:L-amino acid metabolic process"/>
    <property type="evidence" value="ECO:0007669"/>
    <property type="project" value="UniProtKB-ARBA"/>
</dbReference>
<keyword evidence="9" id="KW-0677">Repeat</keyword>
<evidence type="ECO:0000256" key="13">
    <source>
        <dbReference type="SAM" id="Phobius"/>
    </source>
</evidence>
<protein>
    <recommendedName>
        <fullName evidence="5">Serine acetyltransferase</fullName>
        <ecNumber evidence="4">2.3.1.30</ecNumber>
    </recommendedName>
</protein>
<dbReference type="GO" id="GO:0019344">
    <property type="term" value="P:cysteine biosynthetic process"/>
    <property type="evidence" value="ECO:0007669"/>
    <property type="project" value="UniProtKB-KW"/>
</dbReference>
<evidence type="ECO:0000313" key="14">
    <source>
        <dbReference type="EMBL" id="EIA13351.1"/>
    </source>
</evidence>
<dbReference type="EMBL" id="AIDT01000018">
    <property type="protein sequence ID" value="EIA13351.1"/>
    <property type="molecule type" value="Genomic_DNA"/>
</dbReference>
<keyword evidence="6" id="KW-0963">Cytoplasm</keyword>
<name>A0ABC9PXQ7_STAA5</name>
<evidence type="ECO:0000256" key="7">
    <source>
        <dbReference type="ARBA" id="ARBA00022605"/>
    </source>
</evidence>
<feature type="transmembrane region" description="Helical" evidence="13">
    <location>
        <begin position="12"/>
        <end position="32"/>
    </location>
</feature>
<evidence type="ECO:0000256" key="6">
    <source>
        <dbReference type="ARBA" id="ARBA00022490"/>
    </source>
</evidence>
<evidence type="ECO:0000256" key="12">
    <source>
        <dbReference type="ARBA" id="ARBA00049486"/>
    </source>
</evidence>
<evidence type="ECO:0000256" key="1">
    <source>
        <dbReference type="ARBA" id="ARBA00004496"/>
    </source>
</evidence>
<dbReference type="Gene3D" id="2.160.10.10">
    <property type="entry name" value="Hexapeptide repeat proteins"/>
    <property type="match status" value="1"/>
</dbReference>
<sequence length="255" mass="28182">MEPCGSASNNTICMLVVLFLIFNFAGTSIMYLRSSIIEEEMILLKRMRDDIKMVFEQDPAARSTLEVITTYAGLHAVWSHLIAHKLYNQKKYVAARAISQISRFFTGIEIHPGAKIGKRLFIDHGMGVVIGETCTIGDNVTIYQGVTLGGTGKERGKRHPDIGDNVLIAAGAKVLGNIKINSNVNIGANSVVLQSVPSYSTVVGIPGHIVKQDGVRVGKTFDHRHLPDPIYEQIKHLERQLEKTRNGEIQDDYII</sequence>
<evidence type="ECO:0000256" key="2">
    <source>
        <dbReference type="ARBA" id="ARBA00004876"/>
    </source>
</evidence>
<evidence type="ECO:0000256" key="5">
    <source>
        <dbReference type="ARBA" id="ARBA00018522"/>
    </source>
</evidence>
<dbReference type="CDD" id="cd03354">
    <property type="entry name" value="LbH_SAT"/>
    <property type="match status" value="1"/>
</dbReference>
<dbReference type="Gene3D" id="1.10.3130.10">
    <property type="entry name" value="serine acetyltransferase, domain 1"/>
    <property type="match status" value="1"/>
</dbReference>
<keyword evidence="13" id="KW-1133">Transmembrane helix</keyword>
<keyword evidence="8 14" id="KW-0808">Transferase</keyword>
<dbReference type="SUPFAM" id="SSF51161">
    <property type="entry name" value="Trimeric LpxA-like enzymes"/>
    <property type="match status" value="1"/>
</dbReference>
<evidence type="ECO:0000256" key="4">
    <source>
        <dbReference type="ARBA" id="ARBA00013266"/>
    </source>
</evidence>
<dbReference type="GO" id="GO:0170039">
    <property type="term" value="P:proteinogenic amino acid metabolic process"/>
    <property type="evidence" value="ECO:0007669"/>
    <property type="project" value="UniProtKB-ARBA"/>
</dbReference>
<dbReference type="NCBIfam" id="NF041874">
    <property type="entry name" value="EPS_EpsC"/>
    <property type="match status" value="1"/>
</dbReference>
<dbReference type="InterPro" id="IPR045304">
    <property type="entry name" value="LbH_SAT"/>
</dbReference>
<dbReference type="Proteomes" id="UP000003093">
    <property type="component" value="Unassembled WGS sequence"/>
</dbReference>
<evidence type="ECO:0000256" key="11">
    <source>
        <dbReference type="ARBA" id="ARBA00023315"/>
    </source>
</evidence>
<dbReference type="EC" id="2.3.1.30" evidence="4"/>
<dbReference type="InterPro" id="IPR053376">
    <property type="entry name" value="Serine_acetyltransferase"/>
</dbReference>
<evidence type="ECO:0000313" key="15">
    <source>
        <dbReference type="Proteomes" id="UP000003093"/>
    </source>
</evidence>
<dbReference type="FunFam" id="1.10.3130.10:FF:000002">
    <property type="entry name" value="Serine acetyltransferase"/>
    <property type="match status" value="1"/>
</dbReference>
<comment type="subcellular location">
    <subcellularLocation>
        <location evidence="1">Cytoplasm</location>
    </subcellularLocation>
</comment>
<organism evidence="14 15">
    <name type="scientific">Staphylococcus aureus subsp. aureus DR10</name>
    <dbReference type="NCBI Taxonomy" id="1155079"/>
    <lineage>
        <taxon>Bacteria</taxon>
        <taxon>Bacillati</taxon>
        <taxon>Bacillota</taxon>
        <taxon>Bacilli</taxon>
        <taxon>Bacillales</taxon>
        <taxon>Staphylococcaceae</taxon>
        <taxon>Staphylococcus</taxon>
    </lineage>
</organism>
<evidence type="ECO:0000256" key="10">
    <source>
        <dbReference type="ARBA" id="ARBA00023192"/>
    </source>
</evidence>
<dbReference type="PANTHER" id="PTHR42811">
    <property type="entry name" value="SERINE ACETYLTRANSFERASE"/>
    <property type="match status" value="1"/>
</dbReference>
<evidence type="ECO:0000256" key="8">
    <source>
        <dbReference type="ARBA" id="ARBA00022679"/>
    </source>
</evidence>
<proteinExistence type="inferred from homology"/>
<reference evidence="14 15" key="1">
    <citation type="journal article" date="2012" name="MBio">
        <title>Identification of a highly transmissible animal-independent Staphylococcus aureus ST398 clone with distinct genomic and cell adhesion properties.</title>
        <authorList>
            <person name="Uhlemann A.C."/>
            <person name="Porcella S.F."/>
            <person name="Trivedi S."/>
            <person name="Sullivan S.B."/>
            <person name="Hafer C."/>
            <person name="Kennedy A.D."/>
            <person name="Barbian K.D."/>
            <person name="McCarthy A.J."/>
            <person name="Street C."/>
            <person name="Hirschberg D.L."/>
            <person name="Lipkin W.I."/>
            <person name="Lindsay J.A."/>
            <person name="DeLeo F.R."/>
            <person name="Lowy F.D."/>
        </authorList>
    </citation>
    <scope>NUCLEOTIDE SEQUENCE [LARGE SCALE GENOMIC DNA]</scope>
    <source>
        <strain evidence="14 15">DR10</strain>
    </source>
</reference>
<dbReference type="InterPro" id="IPR042122">
    <property type="entry name" value="Ser_AcTrfase_N_sf"/>
</dbReference>
<dbReference type="InterPro" id="IPR005881">
    <property type="entry name" value="Ser_O-AcTrfase"/>
</dbReference>
<accession>A0ABC9PXQ7</accession>
<keyword evidence="13" id="KW-0472">Membrane</keyword>
<evidence type="ECO:0000256" key="3">
    <source>
        <dbReference type="ARBA" id="ARBA00007274"/>
    </source>
</evidence>
<dbReference type="InterPro" id="IPR001451">
    <property type="entry name" value="Hexapep"/>
</dbReference>
<dbReference type="GO" id="GO:0009001">
    <property type="term" value="F:serine O-acetyltransferase activity"/>
    <property type="evidence" value="ECO:0007669"/>
    <property type="project" value="UniProtKB-EC"/>
</dbReference>
<dbReference type="GO" id="GO:0005737">
    <property type="term" value="C:cytoplasm"/>
    <property type="evidence" value="ECO:0007669"/>
    <property type="project" value="UniProtKB-SubCell"/>
</dbReference>
<comment type="pathway">
    <text evidence="2">Amino-acid biosynthesis; L-cysteine biosynthesis; L-cysteine from L-serine: step 1/2.</text>
</comment>
<comment type="catalytic activity">
    <reaction evidence="12">
        <text>L-serine + acetyl-CoA = O-acetyl-L-serine + CoA</text>
        <dbReference type="Rhea" id="RHEA:24560"/>
        <dbReference type="ChEBI" id="CHEBI:33384"/>
        <dbReference type="ChEBI" id="CHEBI:57287"/>
        <dbReference type="ChEBI" id="CHEBI:57288"/>
        <dbReference type="ChEBI" id="CHEBI:58340"/>
        <dbReference type="EC" id="2.3.1.30"/>
    </reaction>
</comment>
<comment type="similarity">
    <text evidence="3">Belongs to the transferase hexapeptide repeat family.</text>
</comment>
<keyword evidence="10" id="KW-0198">Cysteine biosynthesis</keyword>
<dbReference type="FunFam" id="2.160.10.10:FF:000007">
    <property type="entry name" value="Serine acetyltransferase"/>
    <property type="match status" value="1"/>
</dbReference>
<evidence type="ECO:0000256" key="9">
    <source>
        <dbReference type="ARBA" id="ARBA00022737"/>
    </source>
</evidence>
<keyword evidence="11 14" id="KW-0012">Acyltransferase</keyword>
<keyword evidence="13" id="KW-0812">Transmembrane</keyword>
<dbReference type="InterPro" id="IPR011004">
    <property type="entry name" value="Trimer_LpxA-like_sf"/>
</dbReference>
<gene>
    <name evidence="14" type="ORF">ST398NM02_0604</name>
</gene>
<dbReference type="NCBIfam" id="TIGR01172">
    <property type="entry name" value="cysE"/>
    <property type="match status" value="1"/>
</dbReference>
<dbReference type="Pfam" id="PF00132">
    <property type="entry name" value="Hexapep"/>
    <property type="match status" value="1"/>
</dbReference>
<comment type="caution">
    <text evidence="14">The sequence shown here is derived from an EMBL/GenBank/DDBJ whole genome shotgun (WGS) entry which is preliminary data.</text>
</comment>